<protein>
    <submittedName>
        <fullName evidence="1">Uncharacterized protein</fullName>
    </submittedName>
</protein>
<dbReference type="EMBL" id="CAVMJV010000009">
    <property type="protein sequence ID" value="CAK5038612.1"/>
    <property type="molecule type" value="Genomic_DNA"/>
</dbReference>
<comment type="caution">
    <text evidence="1">The sequence shown here is derived from an EMBL/GenBank/DDBJ whole genome shotgun (WGS) entry which is preliminary data.</text>
</comment>
<name>A0ACB0YA73_MELEN</name>
<organism evidence="1 2">
    <name type="scientific">Meloidogyne enterolobii</name>
    <name type="common">Root-knot nematode worm</name>
    <name type="synonym">Meloidogyne mayaguensis</name>
    <dbReference type="NCBI Taxonomy" id="390850"/>
    <lineage>
        <taxon>Eukaryota</taxon>
        <taxon>Metazoa</taxon>
        <taxon>Ecdysozoa</taxon>
        <taxon>Nematoda</taxon>
        <taxon>Chromadorea</taxon>
        <taxon>Rhabditida</taxon>
        <taxon>Tylenchina</taxon>
        <taxon>Tylenchomorpha</taxon>
        <taxon>Tylenchoidea</taxon>
        <taxon>Meloidogynidae</taxon>
        <taxon>Meloidogyninae</taxon>
        <taxon>Meloidogyne</taxon>
    </lineage>
</organism>
<proteinExistence type="predicted"/>
<accession>A0ACB0YA73</accession>
<gene>
    <name evidence="1" type="ORF">MENTE1834_LOCUS9674</name>
</gene>
<dbReference type="Proteomes" id="UP001497535">
    <property type="component" value="Unassembled WGS sequence"/>
</dbReference>
<keyword evidence="2" id="KW-1185">Reference proteome</keyword>
<reference evidence="1" key="1">
    <citation type="submission" date="2023-11" db="EMBL/GenBank/DDBJ databases">
        <authorList>
            <person name="Poullet M."/>
        </authorList>
    </citation>
    <scope>NUCLEOTIDE SEQUENCE</scope>
    <source>
        <strain evidence="1">E1834</strain>
    </source>
</reference>
<evidence type="ECO:0000313" key="1">
    <source>
        <dbReference type="EMBL" id="CAK5038612.1"/>
    </source>
</evidence>
<sequence length="128" mass="15318">MGNDNFKNQFKILINIGEKYIFNKINEDKKWSNNELFEIICELYELIQIINGNEIGINLIETDKLIEARMLILSEHLKEILNYERRVHLKLLKQWGAKHRLVEFFLGLENVEINYKELLGIFDFSKFV</sequence>
<evidence type="ECO:0000313" key="2">
    <source>
        <dbReference type="Proteomes" id="UP001497535"/>
    </source>
</evidence>